<name>A0ABQ9T7S6_9PEZI</name>
<evidence type="ECO:0000313" key="2">
    <source>
        <dbReference type="Proteomes" id="UP001241169"/>
    </source>
</evidence>
<evidence type="ECO:0000313" key="1">
    <source>
        <dbReference type="EMBL" id="KAK1547846.1"/>
    </source>
</evidence>
<comment type="caution">
    <text evidence="1">The sequence shown here is derived from an EMBL/GenBank/DDBJ whole genome shotgun (WGS) entry which is preliminary data.</text>
</comment>
<sequence length="44" mass="4936">MHHGRTEWRDVIGGAFVTLCADSNAFTHPEPPVGTMRKRISSRL</sequence>
<protein>
    <submittedName>
        <fullName evidence="1">Uncharacterized protein</fullName>
    </submittedName>
</protein>
<gene>
    <name evidence="1" type="ORF">CPAR01_01813</name>
</gene>
<dbReference type="GeneID" id="85370000"/>
<reference evidence="1 2" key="1">
    <citation type="submission" date="2016-10" db="EMBL/GenBank/DDBJ databases">
        <title>The genome sequence of Colletotrichum fioriniae PJ7.</title>
        <authorList>
            <person name="Baroncelli R."/>
        </authorList>
    </citation>
    <scope>NUCLEOTIDE SEQUENCE [LARGE SCALE GENOMIC DNA]</scope>
    <source>
        <strain evidence="1 2">IMI 384185</strain>
    </source>
</reference>
<proteinExistence type="predicted"/>
<dbReference type="RefSeq" id="XP_060356958.1">
    <property type="nucleotide sequence ID" value="XM_060486101.1"/>
</dbReference>
<keyword evidence="2" id="KW-1185">Reference proteome</keyword>
<accession>A0ABQ9T7S6</accession>
<dbReference type="EMBL" id="MOPA01000001">
    <property type="protein sequence ID" value="KAK1547846.1"/>
    <property type="molecule type" value="Genomic_DNA"/>
</dbReference>
<dbReference type="Proteomes" id="UP001241169">
    <property type="component" value="Unassembled WGS sequence"/>
</dbReference>
<organism evidence="1 2">
    <name type="scientific">Colletotrichum paranaense</name>
    <dbReference type="NCBI Taxonomy" id="1914294"/>
    <lineage>
        <taxon>Eukaryota</taxon>
        <taxon>Fungi</taxon>
        <taxon>Dikarya</taxon>
        <taxon>Ascomycota</taxon>
        <taxon>Pezizomycotina</taxon>
        <taxon>Sordariomycetes</taxon>
        <taxon>Hypocreomycetidae</taxon>
        <taxon>Glomerellales</taxon>
        <taxon>Glomerellaceae</taxon>
        <taxon>Colletotrichum</taxon>
        <taxon>Colletotrichum acutatum species complex</taxon>
    </lineage>
</organism>